<evidence type="ECO:0000313" key="6">
    <source>
        <dbReference type="EMBL" id="AEG91170.1"/>
    </source>
</evidence>
<dbReference type="Pfam" id="PF00756">
    <property type="entry name" value="Esterase"/>
    <property type="match status" value="1"/>
</dbReference>
<dbReference type="EMBL" id="CP000245">
    <property type="protein sequence ID" value="AEG91170.1"/>
    <property type="molecule type" value="Genomic_DNA"/>
</dbReference>
<evidence type="ECO:0000256" key="1">
    <source>
        <dbReference type="ARBA" id="ARBA00005622"/>
    </source>
</evidence>
<dbReference type="InterPro" id="IPR029058">
    <property type="entry name" value="AB_hydrolase_fold"/>
</dbReference>
<dbReference type="GO" id="GO:0046294">
    <property type="term" value="P:formaldehyde catabolic process"/>
    <property type="evidence" value="ECO:0007669"/>
    <property type="project" value="InterPro"/>
</dbReference>
<evidence type="ECO:0000256" key="5">
    <source>
        <dbReference type="ARBA" id="ARBA00047590"/>
    </source>
</evidence>
<dbReference type="SUPFAM" id="SSF53474">
    <property type="entry name" value="alpha/beta-Hydrolases"/>
    <property type="match status" value="1"/>
</dbReference>
<dbReference type="Gene3D" id="3.40.50.1820">
    <property type="entry name" value="alpha/beta hydrolase"/>
    <property type="match status" value="1"/>
</dbReference>
<dbReference type="GO" id="GO:0052689">
    <property type="term" value="F:carboxylic ester hydrolase activity"/>
    <property type="evidence" value="ECO:0007669"/>
    <property type="project" value="UniProtKB-KW"/>
</dbReference>
<keyword evidence="7" id="KW-1185">Reference proteome</keyword>
<dbReference type="InterPro" id="IPR014186">
    <property type="entry name" value="S-formylglutathione_hydrol"/>
</dbReference>
<dbReference type="AlphaFoldDB" id="F5Y383"/>
<dbReference type="InterPro" id="IPR000801">
    <property type="entry name" value="Esterase-like"/>
</dbReference>
<comment type="catalytic activity">
    <reaction evidence="5">
        <text>S-formylglutathione + H2O = formate + glutathione + H(+)</text>
        <dbReference type="Rhea" id="RHEA:14961"/>
        <dbReference type="ChEBI" id="CHEBI:15377"/>
        <dbReference type="ChEBI" id="CHEBI:15378"/>
        <dbReference type="ChEBI" id="CHEBI:15740"/>
        <dbReference type="ChEBI" id="CHEBI:57688"/>
        <dbReference type="ChEBI" id="CHEBI:57925"/>
        <dbReference type="EC" id="3.1.2.12"/>
    </reaction>
</comment>
<evidence type="ECO:0000256" key="2">
    <source>
        <dbReference type="ARBA" id="ARBA00012479"/>
    </source>
</evidence>
<dbReference type="HOGENOM" id="CLU_056472_2_1_4"/>
<reference evidence="7" key="1">
    <citation type="submission" date="2006-01" db="EMBL/GenBank/DDBJ databases">
        <title>Genome of the cyst-dividing bacterium Ramlibacter tataouinensis.</title>
        <authorList>
            <person name="Barakat M."/>
            <person name="Ortet P."/>
            <person name="De Luca G."/>
            <person name="Jourlin-Castelli C."/>
            <person name="Ansaldi M."/>
            <person name="Py B."/>
            <person name="Fichant G."/>
            <person name="Coutinho P."/>
            <person name="Voulhoux R."/>
            <person name="Bastien O."/>
            <person name="Roy S."/>
            <person name="Marechal E."/>
            <person name="Henrissat B."/>
            <person name="Quentin Y."/>
            <person name="Noirot P."/>
            <person name="Filloux A."/>
            <person name="Mejean V."/>
            <person name="DuBow M."/>
            <person name="Barras F."/>
            <person name="Heulin T."/>
        </authorList>
    </citation>
    <scope>NUCLEOTIDE SEQUENCE [LARGE SCALE GENOMIC DNA]</scope>
    <source>
        <strain evidence="7">ATCC BAA-407 / DSM 14655 / LMG 21543 / TTB310</strain>
    </source>
</reference>
<dbReference type="eggNOG" id="COG0627">
    <property type="taxonomic scope" value="Bacteria"/>
</dbReference>
<evidence type="ECO:0000256" key="3">
    <source>
        <dbReference type="ARBA" id="ARBA00022487"/>
    </source>
</evidence>
<name>F5Y383_RAMTT</name>
<sequence>MGGHGALTLALRHPGVFKTLSAFAPICSPTRCLWSEKAFSRYLGEDRAAWAPYDASLLMEGQKQAPYPSGILIDQGLADKFWRNS</sequence>
<organism evidence="6 7">
    <name type="scientific">Ramlibacter tataouinensis (strain ATCC BAA-407 / DSM 14655 / LMG 21543 / TTB310)</name>
    <dbReference type="NCBI Taxonomy" id="365046"/>
    <lineage>
        <taxon>Bacteria</taxon>
        <taxon>Pseudomonadati</taxon>
        <taxon>Pseudomonadota</taxon>
        <taxon>Betaproteobacteria</taxon>
        <taxon>Burkholderiales</taxon>
        <taxon>Comamonadaceae</taxon>
        <taxon>Ramlibacter</taxon>
    </lineage>
</organism>
<dbReference type="PANTHER" id="PTHR10061">
    <property type="entry name" value="S-FORMYLGLUTATHIONE HYDROLASE"/>
    <property type="match status" value="1"/>
</dbReference>
<keyword evidence="4" id="KW-0378">Hydrolase</keyword>
<dbReference type="PANTHER" id="PTHR10061:SF0">
    <property type="entry name" value="S-FORMYLGLUTATHIONE HYDROLASE"/>
    <property type="match status" value="1"/>
</dbReference>
<keyword evidence="3" id="KW-0719">Serine esterase</keyword>
<reference evidence="6 7" key="2">
    <citation type="journal article" date="2011" name="PLoS ONE">
        <title>The Cyst-Dividing Bacterium Ramlibacter tataouinensis TTB310 Genome Reveals a Well-Stocked Toolbox for Adaptation to a Desert Environment.</title>
        <authorList>
            <person name="De Luca G."/>
            <person name="Barakat M."/>
            <person name="Ortet P."/>
            <person name="Fochesato S."/>
            <person name="Jourlin-Castelli C."/>
            <person name="Ansaldi M."/>
            <person name="Py B."/>
            <person name="Fichant G."/>
            <person name="Coutinho P.M."/>
            <person name="Voulhoux R."/>
            <person name="Bastien O."/>
            <person name="Marechal E."/>
            <person name="Henrissat B."/>
            <person name="Quentin Y."/>
            <person name="Noirot P."/>
            <person name="Filloux A."/>
            <person name="Mejean V."/>
            <person name="Dubow M.S."/>
            <person name="Barras F."/>
            <person name="Barbe V."/>
            <person name="Weissenbach J."/>
            <person name="Mihalcescu I."/>
            <person name="Vermeglio A."/>
            <person name="Achouak W."/>
            <person name="Heulin T."/>
        </authorList>
    </citation>
    <scope>NUCLEOTIDE SEQUENCE [LARGE SCALE GENOMIC DNA]</scope>
    <source>
        <strain evidence="7">ATCC BAA-407 / DSM 14655 / LMG 21543 / TTB310</strain>
    </source>
</reference>
<evidence type="ECO:0000256" key="4">
    <source>
        <dbReference type="ARBA" id="ARBA00022801"/>
    </source>
</evidence>
<evidence type="ECO:0000313" key="7">
    <source>
        <dbReference type="Proteomes" id="UP000008385"/>
    </source>
</evidence>
<dbReference type="KEGG" id="rta:Rta_01090"/>
<gene>
    <name evidence="6" type="ordered locus">Rta_01090</name>
</gene>
<accession>F5Y383</accession>
<dbReference type="GO" id="GO:0018738">
    <property type="term" value="F:S-formylglutathione hydrolase activity"/>
    <property type="evidence" value="ECO:0007669"/>
    <property type="project" value="UniProtKB-EC"/>
</dbReference>
<comment type="similarity">
    <text evidence="1">Belongs to the esterase D family.</text>
</comment>
<dbReference type="EC" id="3.1.2.12" evidence="2"/>
<protein>
    <recommendedName>
        <fullName evidence="2">S-formylglutathione hydrolase</fullName>
        <ecNumber evidence="2">3.1.2.12</ecNumber>
    </recommendedName>
</protein>
<proteinExistence type="inferred from homology"/>
<dbReference type="STRING" id="365046.Rta_01090"/>
<dbReference type="GO" id="GO:0005829">
    <property type="term" value="C:cytosol"/>
    <property type="evidence" value="ECO:0007669"/>
    <property type="project" value="TreeGrafter"/>
</dbReference>
<dbReference type="Proteomes" id="UP000008385">
    <property type="component" value="Chromosome"/>
</dbReference>